<dbReference type="GO" id="GO:0016020">
    <property type="term" value="C:membrane"/>
    <property type="evidence" value="ECO:0007669"/>
    <property type="project" value="UniProtKB-SubCell"/>
</dbReference>
<name>A0A1B6CHK4_9HEMI</name>
<evidence type="ECO:0000256" key="1">
    <source>
        <dbReference type="ARBA" id="ARBA00004141"/>
    </source>
</evidence>
<sequence>MNSISIEVTEVQNNQMTMLVRYIVIGFNVLLGLLALTIAASSFNHPAAVVEELIPTHSLLTPTWVVLVAFLLLIAVGIGIYSTITSVYYFLLFYLMLLVGVIIFEVFLGFGMVYEAPLYKDVKNTMDNGMENYHVNNTHHFWDGLQKELKCCGIAGPTDWFATWGEQRLPQSCCVHNSTQFHHGLCMYDPNPARVYQSGCYLKAISVLERPLIERMVGLGIALQIIQLINIVFVAILLYMVKNRENQASWSPKPTNNVYP</sequence>
<reference evidence="8" key="1">
    <citation type="submission" date="2015-12" db="EMBL/GenBank/DDBJ databases">
        <title>De novo transcriptome assembly of four potential Pierce s Disease insect vectors from Arizona vineyards.</title>
        <authorList>
            <person name="Tassone E.E."/>
        </authorList>
    </citation>
    <scope>NUCLEOTIDE SEQUENCE</scope>
</reference>
<feature type="transmembrane region" description="Helical" evidence="7">
    <location>
        <begin position="63"/>
        <end position="84"/>
    </location>
</feature>
<evidence type="ECO:0000256" key="2">
    <source>
        <dbReference type="ARBA" id="ARBA00006840"/>
    </source>
</evidence>
<protein>
    <recommendedName>
        <fullName evidence="7">Tetraspanin</fullName>
    </recommendedName>
</protein>
<comment type="similarity">
    <text evidence="2 7">Belongs to the tetraspanin (TM4SF) family.</text>
</comment>
<gene>
    <name evidence="8" type="ORF">g.38430</name>
</gene>
<accession>A0A1B6CHK4</accession>
<dbReference type="InterPro" id="IPR008952">
    <property type="entry name" value="Tetraspanin_EC2_sf"/>
</dbReference>
<evidence type="ECO:0000256" key="5">
    <source>
        <dbReference type="ARBA" id="ARBA00023136"/>
    </source>
</evidence>
<dbReference type="CDD" id="cd03127">
    <property type="entry name" value="tetraspanin_LEL"/>
    <property type="match status" value="1"/>
</dbReference>
<dbReference type="PIRSF" id="PIRSF002419">
    <property type="entry name" value="Tetraspanin"/>
    <property type="match status" value="1"/>
</dbReference>
<dbReference type="SUPFAM" id="SSF48652">
    <property type="entry name" value="Tetraspanin"/>
    <property type="match status" value="1"/>
</dbReference>
<feature type="disulfide bond" evidence="6">
    <location>
        <begin position="152"/>
        <end position="174"/>
    </location>
</feature>
<proteinExistence type="inferred from homology"/>
<evidence type="ECO:0000256" key="3">
    <source>
        <dbReference type="ARBA" id="ARBA00022692"/>
    </source>
</evidence>
<feature type="transmembrane region" description="Helical" evidence="7">
    <location>
        <begin position="216"/>
        <end position="241"/>
    </location>
</feature>
<dbReference type="InterPro" id="IPR018499">
    <property type="entry name" value="Tetraspanin/Peripherin"/>
</dbReference>
<dbReference type="EMBL" id="GEDC01024396">
    <property type="protein sequence ID" value="JAS12902.1"/>
    <property type="molecule type" value="Transcribed_RNA"/>
</dbReference>
<dbReference type="PANTHER" id="PTHR19282">
    <property type="entry name" value="TETRASPANIN"/>
    <property type="match status" value="1"/>
</dbReference>
<feature type="transmembrane region" description="Helical" evidence="7">
    <location>
        <begin position="20"/>
        <end position="43"/>
    </location>
</feature>
<keyword evidence="5 7" id="KW-0472">Membrane</keyword>
<comment type="subcellular location">
    <subcellularLocation>
        <location evidence="1 7">Membrane</location>
        <topology evidence="1 7">Multi-pass membrane protein</topology>
    </subcellularLocation>
</comment>
<dbReference type="AlphaFoldDB" id="A0A1B6CHK4"/>
<evidence type="ECO:0000313" key="8">
    <source>
        <dbReference type="EMBL" id="JAS12902.1"/>
    </source>
</evidence>
<keyword evidence="6" id="KW-1015">Disulfide bond</keyword>
<organism evidence="8">
    <name type="scientific">Clastoptera arizonana</name>
    <name type="common">Arizona spittle bug</name>
    <dbReference type="NCBI Taxonomy" id="38151"/>
    <lineage>
        <taxon>Eukaryota</taxon>
        <taxon>Metazoa</taxon>
        <taxon>Ecdysozoa</taxon>
        <taxon>Arthropoda</taxon>
        <taxon>Hexapoda</taxon>
        <taxon>Insecta</taxon>
        <taxon>Pterygota</taxon>
        <taxon>Neoptera</taxon>
        <taxon>Paraneoptera</taxon>
        <taxon>Hemiptera</taxon>
        <taxon>Auchenorrhyncha</taxon>
        <taxon>Cercopoidea</taxon>
        <taxon>Clastopteridae</taxon>
        <taxon>Clastoptera</taxon>
    </lineage>
</organism>
<feature type="transmembrane region" description="Helical" evidence="7">
    <location>
        <begin position="91"/>
        <end position="114"/>
    </location>
</feature>
<dbReference type="Pfam" id="PF00335">
    <property type="entry name" value="Tetraspanin"/>
    <property type="match status" value="1"/>
</dbReference>
<keyword evidence="3 7" id="KW-0812">Transmembrane</keyword>
<evidence type="ECO:0000256" key="4">
    <source>
        <dbReference type="ARBA" id="ARBA00022989"/>
    </source>
</evidence>
<dbReference type="InterPro" id="IPR000301">
    <property type="entry name" value="Tetraspanin_animals"/>
</dbReference>
<evidence type="ECO:0000256" key="7">
    <source>
        <dbReference type="RuleBase" id="RU361218"/>
    </source>
</evidence>
<evidence type="ECO:0000256" key="6">
    <source>
        <dbReference type="PIRSR" id="PIRSR002419-1"/>
    </source>
</evidence>
<dbReference type="Gene3D" id="1.10.1450.10">
    <property type="entry name" value="Tetraspanin"/>
    <property type="match status" value="1"/>
</dbReference>
<keyword evidence="4 7" id="KW-1133">Transmembrane helix</keyword>